<evidence type="ECO:0008006" key="10">
    <source>
        <dbReference type="Google" id="ProtNLM"/>
    </source>
</evidence>
<feature type="transmembrane region" description="Helical" evidence="5">
    <location>
        <begin position="608"/>
        <end position="627"/>
    </location>
</feature>
<evidence type="ECO:0000313" key="8">
    <source>
        <dbReference type="EMBL" id="CAF1050485.1"/>
    </source>
</evidence>
<feature type="region of interest" description="Disordered" evidence="4">
    <location>
        <begin position="182"/>
        <end position="217"/>
    </location>
</feature>
<feature type="region of interest" description="Disordered" evidence="4">
    <location>
        <begin position="84"/>
        <end position="119"/>
    </location>
</feature>
<dbReference type="InterPro" id="IPR018289">
    <property type="entry name" value="MULE_transposase_dom"/>
</dbReference>
<keyword evidence="2" id="KW-0863">Zinc-finger</keyword>
<dbReference type="InterPro" id="IPR007588">
    <property type="entry name" value="Znf_FLYWCH"/>
</dbReference>
<keyword evidence="3" id="KW-0862">Zinc</keyword>
<keyword evidence="5" id="KW-0812">Transmembrane</keyword>
<dbReference type="Proteomes" id="UP000663855">
    <property type="component" value="Unassembled WGS sequence"/>
</dbReference>
<evidence type="ECO:0000256" key="4">
    <source>
        <dbReference type="SAM" id="MobiDB-lite"/>
    </source>
</evidence>
<proteinExistence type="predicted"/>
<feature type="compositionally biased region" description="Low complexity" evidence="4">
    <location>
        <begin position="191"/>
        <end position="201"/>
    </location>
</feature>
<feature type="region of interest" description="Disordered" evidence="4">
    <location>
        <begin position="246"/>
        <end position="281"/>
    </location>
</feature>
<comment type="caution">
    <text evidence="8">The sequence shown here is derived from an EMBL/GenBank/DDBJ whole genome shotgun (WGS) entry which is preliminary data.</text>
</comment>
<feature type="region of interest" description="Disordered" evidence="4">
    <location>
        <begin position="24"/>
        <end position="55"/>
    </location>
</feature>
<accession>A0A814KFL8</accession>
<gene>
    <name evidence="8" type="ORF">CJN711_LOCUS4721</name>
</gene>
<keyword evidence="5" id="KW-1133">Transmembrane helix</keyword>
<evidence type="ECO:0000259" key="7">
    <source>
        <dbReference type="Pfam" id="PF10551"/>
    </source>
</evidence>
<evidence type="ECO:0000256" key="2">
    <source>
        <dbReference type="ARBA" id="ARBA00022771"/>
    </source>
</evidence>
<dbReference type="GO" id="GO:0008270">
    <property type="term" value="F:zinc ion binding"/>
    <property type="evidence" value="ECO:0007669"/>
    <property type="project" value="UniProtKB-KW"/>
</dbReference>
<dbReference type="Pfam" id="PF04500">
    <property type="entry name" value="FLYWCH"/>
    <property type="match status" value="1"/>
</dbReference>
<dbReference type="AlphaFoldDB" id="A0A814KFL8"/>
<sequence>MVVTRSETLAATAIAAVLESSYKVNKQPKSSTRSRSVNRTSKRPPPPPPPDPIHRYRTKLSKKILCNNDISTMSFTDCKTIARARSSSKSSTNSSRSSSNSSTISSSSSSSDFHSSKSTTVSSIIKRINKMEINNAVNSSSQQSSRLPQAGPILVYKSSKNGDFLCLHSNTYQTDRQMKNKIKWKLNKQPKSSTRSRSVNRTSKRPPPPPPPDPIHRYRTKLSKKILCNNDISTMSFTDCKTIARARSSSKSSTNSSRSSSNSSTISSSSSSSDFHSSKSTTVSSIIKRINKMEINNAVNSSSQQSSRLPQAGPILVYKSSKNGDFLCLHSNTYQTDRQMKNKIKWKCKQSRNIIRCRTKIYTTENVGTDQMPAYEYLESNNVYHSHDGDNDQQKIEIFKSQLKNVGRNNRTLPPSRMINQLAGSMKLTDAQLGMIPRQNTLYKSVYHARSKTIPPLPKSVNFEIPAAFSNTSSDEKNNRTLPPSRMINQLAGSMKLTDAQLGMIPRQNTLYQSVYHARSKTIPPLPKSVNFGIPAAFSNTSSDEKFIFFDHLYSKQTKRIIAFASPMQLNILFTAKLICVDGTFSICPRIYKQLLIILAIDRHNYSVIRIVFFCLYLATPVVYVLLNDKTAHTYTLLFQSLKNKAKDMNMKFEPIRIISDYESGMISTLKKELPNTIHQGCLFHLYQGLTKQIKKIGLWAYYENHDELHLFIKKVMAIVLLKPVLMDNAYELLAKQYLKSKKLKQFTVQLTKFMLYFQKQWMKIKMRTMISFYEVDLKTNNWSESYDAVLQRRAQQSHLSMWTLIELLITEETSVRMKHFQLLNGKTKSVNKTVRDSVIEINNKIIEFNQNFEDDEITIDDCLTSISALVGVKYDKWRKERKKNKRKKKDGSDDDNDD</sequence>
<feature type="domain" description="FLYWCH-type" evidence="6">
    <location>
        <begin position="318"/>
        <end position="366"/>
    </location>
</feature>
<keyword evidence="1" id="KW-0479">Metal-binding</keyword>
<evidence type="ECO:0000259" key="6">
    <source>
        <dbReference type="Pfam" id="PF04500"/>
    </source>
</evidence>
<keyword evidence="5" id="KW-0472">Membrane</keyword>
<protein>
    <recommendedName>
        <fullName evidence="10">MULE transposase domain-containing protein</fullName>
    </recommendedName>
</protein>
<reference evidence="8" key="1">
    <citation type="submission" date="2021-02" db="EMBL/GenBank/DDBJ databases">
        <authorList>
            <person name="Nowell W R."/>
        </authorList>
    </citation>
    <scope>NUCLEOTIDE SEQUENCE</scope>
</reference>
<organism evidence="8 9">
    <name type="scientific">Rotaria magnacalcarata</name>
    <dbReference type="NCBI Taxonomy" id="392030"/>
    <lineage>
        <taxon>Eukaryota</taxon>
        <taxon>Metazoa</taxon>
        <taxon>Spiralia</taxon>
        <taxon>Gnathifera</taxon>
        <taxon>Rotifera</taxon>
        <taxon>Eurotatoria</taxon>
        <taxon>Bdelloidea</taxon>
        <taxon>Philodinida</taxon>
        <taxon>Philodinidae</taxon>
        <taxon>Rotaria</taxon>
    </lineage>
</organism>
<feature type="compositionally biased region" description="Low complexity" evidence="4">
    <location>
        <begin position="87"/>
        <end position="119"/>
    </location>
</feature>
<evidence type="ECO:0000313" key="9">
    <source>
        <dbReference type="Proteomes" id="UP000663855"/>
    </source>
</evidence>
<feature type="domain" description="MULE transposase" evidence="7">
    <location>
        <begin position="620"/>
        <end position="688"/>
    </location>
</feature>
<dbReference type="Pfam" id="PF10551">
    <property type="entry name" value="MULE"/>
    <property type="match status" value="1"/>
</dbReference>
<evidence type="ECO:0000256" key="5">
    <source>
        <dbReference type="SAM" id="Phobius"/>
    </source>
</evidence>
<evidence type="ECO:0000256" key="3">
    <source>
        <dbReference type="ARBA" id="ARBA00022833"/>
    </source>
</evidence>
<feature type="compositionally biased region" description="Basic residues" evidence="4">
    <location>
        <begin position="880"/>
        <end position="890"/>
    </location>
</feature>
<dbReference type="Gene3D" id="2.20.25.240">
    <property type="match status" value="1"/>
</dbReference>
<name>A0A814KFL8_9BILA</name>
<feature type="compositionally biased region" description="Low complexity" evidence="4">
    <location>
        <begin position="29"/>
        <end position="39"/>
    </location>
</feature>
<feature type="region of interest" description="Disordered" evidence="4">
    <location>
        <begin position="880"/>
        <end position="899"/>
    </location>
</feature>
<dbReference type="EMBL" id="CAJNOV010001149">
    <property type="protein sequence ID" value="CAF1050485.1"/>
    <property type="molecule type" value="Genomic_DNA"/>
</dbReference>
<evidence type="ECO:0000256" key="1">
    <source>
        <dbReference type="ARBA" id="ARBA00022723"/>
    </source>
</evidence>
<feature type="compositionally biased region" description="Low complexity" evidence="4">
    <location>
        <begin position="249"/>
        <end position="281"/>
    </location>
</feature>